<dbReference type="OrthoDB" id="783189at2"/>
<dbReference type="EMBL" id="VIWU01000001">
    <property type="protein sequence ID" value="TWF81503.1"/>
    <property type="molecule type" value="Genomic_DNA"/>
</dbReference>
<reference evidence="2 3" key="1">
    <citation type="submission" date="2019-06" db="EMBL/GenBank/DDBJ databases">
        <title>Sequencing the genomes of 1000 actinobacteria strains.</title>
        <authorList>
            <person name="Klenk H.-P."/>
        </authorList>
    </citation>
    <scope>NUCLEOTIDE SEQUENCE [LARGE SCALE GENOMIC DNA]</scope>
    <source>
        <strain evidence="2 3">DSM 45671</strain>
    </source>
</reference>
<organism evidence="2 3">
    <name type="scientific">Pseudonocardia hierapolitana</name>
    <dbReference type="NCBI Taxonomy" id="1128676"/>
    <lineage>
        <taxon>Bacteria</taxon>
        <taxon>Bacillati</taxon>
        <taxon>Actinomycetota</taxon>
        <taxon>Actinomycetes</taxon>
        <taxon>Pseudonocardiales</taxon>
        <taxon>Pseudonocardiaceae</taxon>
        <taxon>Pseudonocardia</taxon>
    </lineage>
</organism>
<protein>
    <recommendedName>
        <fullName evidence="4">MFS transporter</fullName>
    </recommendedName>
</protein>
<evidence type="ECO:0008006" key="4">
    <source>
        <dbReference type="Google" id="ProtNLM"/>
    </source>
</evidence>
<accession>A0A561T318</accession>
<dbReference type="RefSeq" id="WP_147259987.1">
    <property type="nucleotide sequence ID" value="NZ_VIWU01000001.1"/>
</dbReference>
<name>A0A561T318_9PSEU</name>
<feature type="transmembrane region" description="Helical" evidence="1">
    <location>
        <begin position="50"/>
        <end position="70"/>
    </location>
</feature>
<keyword evidence="1" id="KW-0472">Membrane</keyword>
<proteinExistence type="predicted"/>
<dbReference type="AlphaFoldDB" id="A0A561T318"/>
<keyword evidence="1" id="KW-0812">Transmembrane</keyword>
<feature type="transmembrane region" description="Helical" evidence="1">
    <location>
        <begin position="20"/>
        <end position="38"/>
    </location>
</feature>
<evidence type="ECO:0000313" key="3">
    <source>
        <dbReference type="Proteomes" id="UP000321261"/>
    </source>
</evidence>
<comment type="caution">
    <text evidence="2">The sequence shown here is derived from an EMBL/GenBank/DDBJ whole genome shotgun (WGS) entry which is preliminary data.</text>
</comment>
<gene>
    <name evidence="2" type="ORF">FHX44_117448</name>
</gene>
<keyword evidence="3" id="KW-1185">Reference proteome</keyword>
<keyword evidence="1" id="KW-1133">Transmembrane helix</keyword>
<dbReference type="Proteomes" id="UP000321261">
    <property type="component" value="Unassembled WGS sequence"/>
</dbReference>
<evidence type="ECO:0000313" key="2">
    <source>
        <dbReference type="EMBL" id="TWF81503.1"/>
    </source>
</evidence>
<evidence type="ECO:0000256" key="1">
    <source>
        <dbReference type="SAM" id="Phobius"/>
    </source>
</evidence>
<sequence>MRPEQAGAASGTLNTTQQFAGAAGLAVIGTVLFAVVGADPDASQFTSAAAVTLWVDLALVAAMATLTTLLSRPTARSSTASSTA</sequence>